<keyword evidence="1" id="KW-0328">Glycosyltransferase</keyword>
<accession>A0A3R5XY10</accession>
<dbReference type="Gene3D" id="3.40.50.2000">
    <property type="entry name" value="Glycogen Phosphorylase B"/>
    <property type="match status" value="2"/>
</dbReference>
<dbReference type="GO" id="GO:0005829">
    <property type="term" value="C:cytosol"/>
    <property type="evidence" value="ECO:0007669"/>
    <property type="project" value="TreeGrafter"/>
</dbReference>
<keyword evidence="2 3" id="KW-0808">Transferase</keyword>
<reference evidence="3 4" key="1">
    <citation type="submission" date="2019-01" db="EMBL/GenBank/DDBJ databases">
        <title>Geovibrio thiophilus DSM 11263, complete genome.</title>
        <authorList>
            <person name="Spring S."/>
            <person name="Bunk B."/>
            <person name="Sproer C."/>
        </authorList>
    </citation>
    <scope>NUCLEOTIDE SEQUENCE [LARGE SCALE GENOMIC DNA]</scope>
    <source>
        <strain evidence="3 4">DSM 11263</strain>
    </source>
</reference>
<dbReference type="OrthoDB" id="9797795at2"/>
<dbReference type="PANTHER" id="PTHR30160:SF1">
    <property type="entry name" value="LIPOPOLYSACCHARIDE 1,2-N-ACETYLGLUCOSAMINETRANSFERASE-RELATED"/>
    <property type="match status" value="1"/>
</dbReference>
<dbReference type="CDD" id="cd03789">
    <property type="entry name" value="GT9_LPS_heptosyltransferase"/>
    <property type="match status" value="1"/>
</dbReference>
<evidence type="ECO:0000256" key="1">
    <source>
        <dbReference type="ARBA" id="ARBA00022676"/>
    </source>
</evidence>
<dbReference type="KEGG" id="gtl:EP073_08960"/>
<dbReference type="GO" id="GO:0008713">
    <property type="term" value="F:ADP-heptose-lipopolysaccharide heptosyltransferase activity"/>
    <property type="evidence" value="ECO:0007669"/>
    <property type="project" value="TreeGrafter"/>
</dbReference>
<sequence>MKQLRTGSLVRSADRYAGPVLLYAKSLFRKRKPFGGNVRRAAFLKTAAIGDTVLMSAVVRDFRLSYPDAELIFICGADNASVVKMFMPADKVIIINHKNPVNAARTVKGLGHFDFVLDFGSWPRFDAFLASCFDSAFTAGFNTDYQYRHYCYDTAVKHSQNVHELENYRSLARAAEIRTDSAPHIDFPDIERNSKSVVFHMFSGGRRWYLKEWAEERWLVLAEKLTACGYEITVTGSKSDFERAEKFCAASGAVNAAGCSLTESARLLKSSALVISVNTGIMHLASALGCVVVDICGAVRPERWGAAGENSVSLACAEPYISLGFEEKEGVPMDEISVEAVFDAAWRFIKL</sequence>
<evidence type="ECO:0000313" key="3">
    <source>
        <dbReference type="EMBL" id="QAR33525.1"/>
    </source>
</evidence>
<keyword evidence="4" id="KW-1185">Reference proteome</keyword>
<dbReference type="EMBL" id="CP035108">
    <property type="protein sequence ID" value="QAR33525.1"/>
    <property type="molecule type" value="Genomic_DNA"/>
</dbReference>
<proteinExistence type="predicted"/>
<dbReference type="GO" id="GO:0009244">
    <property type="term" value="P:lipopolysaccharide core region biosynthetic process"/>
    <property type="evidence" value="ECO:0007669"/>
    <property type="project" value="TreeGrafter"/>
</dbReference>
<dbReference type="SUPFAM" id="SSF53756">
    <property type="entry name" value="UDP-Glycosyltransferase/glycogen phosphorylase"/>
    <property type="match status" value="1"/>
</dbReference>
<dbReference type="Pfam" id="PF01075">
    <property type="entry name" value="Glyco_transf_9"/>
    <property type="match status" value="1"/>
</dbReference>
<dbReference type="InterPro" id="IPR051199">
    <property type="entry name" value="LPS_LOS_Heptosyltrfase"/>
</dbReference>
<evidence type="ECO:0000256" key="2">
    <source>
        <dbReference type="ARBA" id="ARBA00022679"/>
    </source>
</evidence>
<dbReference type="PANTHER" id="PTHR30160">
    <property type="entry name" value="TETRAACYLDISACCHARIDE 4'-KINASE-RELATED"/>
    <property type="match status" value="1"/>
</dbReference>
<organism evidence="3 4">
    <name type="scientific">Geovibrio thiophilus</name>
    <dbReference type="NCBI Taxonomy" id="139438"/>
    <lineage>
        <taxon>Bacteria</taxon>
        <taxon>Pseudomonadati</taxon>
        <taxon>Deferribacterota</taxon>
        <taxon>Deferribacteres</taxon>
        <taxon>Deferribacterales</taxon>
        <taxon>Geovibrionaceae</taxon>
        <taxon>Geovibrio</taxon>
    </lineage>
</organism>
<protein>
    <submittedName>
        <fullName evidence="3">Glycosyltransferase family 9 protein</fullName>
    </submittedName>
</protein>
<dbReference type="AlphaFoldDB" id="A0A3R5XY10"/>
<evidence type="ECO:0000313" key="4">
    <source>
        <dbReference type="Proteomes" id="UP000287502"/>
    </source>
</evidence>
<gene>
    <name evidence="3" type="ORF">EP073_08960</name>
</gene>
<dbReference type="Proteomes" id="UP000287502">
    <property type="component" value="Chromosome"/>
</dbReference>
<dbReference type="InterPro" id="IPR002201">
    <property type="entry name" value="Glyco_trans_9"/>
</dbReference>
<dbReference type="RefSeq" id="WP_128466811.1">
    <property type="nucleotide sequence ID" value="NZ_CP035108.1"/>
</dbReference>
<name>A0A3R5XY10_9BACT</name>